<feature type="active site" description="Proton acceptor" evidence="3">
    <location>
        <position position="191"/>
    </location>
</feature>
<organism evidence="6 7">
    <name type="scientific">Petropleomorpha daqingensis</name>
    <dbReference type="NCBI Taxonomy" id="2026353"/>
    <lineage>
        <taxon>Bacteria</taxon>
        <taxon>Bacillati</taxon>
        <taxon>Actinomycetota</taxon>
        <taxon>Actinomycetes</taxon>
        <taxon>Geodermatophilales</taxon>
        <taxon>Geodermatophilaceae</taxon>
        <taxon>Petropleomorpha</taxon>
    </lineage>
</organism>
<evidence type="ECO:0000256" key="3">
    <source>
        <dbReference type="PIRSR" id="PIRSR000390-1"/>
    </source>
</evidence>
<dbReference type="Gene3D" id="3.90.1150.10">
    <property type="entry name" value="Aspartate Aminotransferase, domain 1"/>
    <property type="match status" value="1"/>
</dbReference>
<dbReference type="InterPro" id="IPR015421">
    <property type="entry name" value="PyrdxlP-dep_Trfase_major"/>
</dbReference>
<keyword evidence="6" id="KW-0808">Transferase</keyword>
<evidence type="ECO:0000313" key="7">
    <source>
        <dbReference type="Proteomes" id="UP000541969"/>
    </source>
</evidence>
<proteinExistence type="inferred from homology"/>
<evidence type="ECO:0000256" key="1">
    <source>
        <dbReference type="ARBA" id="ARBA00022898"/>
    </source>
</evidence>
<dbReference type="RefSeq" id="WP_179717421.1">
    <property type="nucleotide sequence ID" value="NZ_JACBZT010000001.1"/>
</dbReference>
<dbReference type="AlphaFoldDB" id="A0A853CH96"/>
<dbReference type="EC" id="2.6.1.106" evidence="6"/>
<dbReference type="GO" id="GO:0000271">
    <property type="term" value="P:polysaccharide biosynthetic process"/>
    <property type="evidence" value="ECO:0007669"/>
    <property type="project" value="TreeGrafter"/>
</dbReference>
<dbReference type="SUPFAM" id="SSF53383">
    <property type="entry name" value="PLP-dependent transferases"/>
    <property type="match status" value="1"/>
</dbReference>
<evidence type="ECO:0000256" key="4">
    <source>
        <dbReference type="PIRSR" id="PIRSR000390-2"/>
    </source>
</evidence>
<dbReference type="GO" id="GO:0030170">
    <property type="term" value="F:pyridoxal phosphate binding"/>
    <property type="evidence" value="ECO:0007669"/>
    <property type="project" value="TreeGrafter"/>
</dbReference>
<accession>A0A853CH96</accession>
<dbReference type="GO" id="GO:0008483">
    <property type="term" value="F:transaminase activity"/>
    <property type="evidence" value="ECO:0007669"/>
    <property type="project" value="UniProtKB-KW"/>
</dbReference>
<protein>
    <submittedName>
        <fullName evidence="6">dTDP-3-amino-3,4,6-trideoxy-alpha-D-glucose transaminase</fullName>
        <ecNumber evidence="6">2.6.1.106</ecNumber>
    </submittedName>
</protein>
<name>A0A853CH96_9ACTN</name>
<dbReference type="PANTHER" id="PTHR30244">
    <property type="entry name" value="TRANSAMINASE"/>
    <property type="match status" value="1"/>
</dbReference>
<dbReference type="PANTHER" id="PTHR30244:SF36">
    <property type="entry name" value="3-OXO-GLUCOSE-6-PHOSPHATE:GLUTAMATE AMINOTRANSFERASE"/>
    <property type="match status" value="1"/>
</dbReference>
<dbReference type="Pfam" id="PF01041">
    <property type="entry name" value="DegT_DnrJ_EryC1"/>
    <property type="match status" value="1"/>
</dbReference>
<sequence length="371" mass="39396">MTTTSTTVPFLDLRALHAELQDELDAAALGVLRSERVLLGPELERFESAWAQAVGAGSAVGVGSGLDALVLALRALDVGPGDEVVVPAHTFVATWLAVLHVGATPVPVDASPETGTWDVDAVAAAIGPRTRVLLPVHLYGQPVELDPLLRLAERHGLAVLDDAAQAHGARYGDRPVGGLTTLTAWSFYPGKNLGALGDGGAVTTSDPALDRRLRSLRNYGSAEKYVHTEVGWNSRLDELQAAFLSVKLARLDEHNARRARVADRYAAELAGTGLLLPATAAGTTPVWHLYVVRTPARDALREHLAAHGVETGIHYPVPCHHQAAFADSPLGRLALPGAEQLSREVLSLPMGPHLSDADQDRVIAAIKEFRP</sequence>
<evidence type="ECO:0000256" key="5">
    <source>
        <dbReference type="RuleBase" id="RU004508"/>
    </source>
</evidence>
<comment type="similarity">
    <text evidence="2 5">Belongs to the DegT/DnrJ/EryC1 family.</text>
</comment>
<dbReference type="InterPro" id="IPR015422">
    <property type="entry name" value="PyrdxlP-dep_Trfase_small"/>
</dbReference>
<keyword evidence="7" id="KW-1185">Reference proteome</keyword>
<dbReference type="PIRSF" id="PIRSF000390">
    <property type="entry name" value="PLP_StrS"/>
    <property type="match status" value="1"/>
</dbReference>
<keyword evidence="1 4" id="KW-0663">Pyridoxal phosphate</keyword>
<feature type="modified residue" description="N6-(pyridoxal phosphate)lysine" evidence="4">
    <location>
        <position position="191"/>
    </location>
</feature>
<dbReference type="InterPro" id="IPR015424">
    <property type="entry name" value="PyrdxlP-dep_Trfase"/>
</dbReference>
<dbReference type="InterPro" id="IPR000653">
    <property type="entry name" value="DegT/StrS_aminotransferase"/>
</dbReference>
<dbReference type="Proteomes" id="UP000541969">
    <property type="component" value="Unassembled WGS sequence"/>
</dbReference>
<comment type="caution">
    <text evidence="6">The sequence shown here is derived from an EMBL/GenBank/DDBJ whole genome shotgun (WGS) entry which is preliminary data.</text>
</comment>
<evidence type="ECO:0000256" key="2">
    <source>
        <dbReference type="ARBA" id="ARBA00037999"/>
    </source>
</evidence>
<gene>
    <name evidence="6" type="ORF">GGQ55_002637</name>
</gene>
<evidence type="ECO:0000313" key="6">
    <source>
        <dbReference type="EMBL" id="NYJ06359.1"/>
    </source>
</evidence>
<keyword evidence="6" id="KW-0032">Aminotransferase</keyword>
<dbReference type="CDD" id="cd00616">
    <property type="entry name" value="AHBA_syn"/>
    <property type="match status" value="1"/>
</dbReference>
<dbReference type="Gene3D" id="3.40.640.10">
    <property type="entry name" value="Type I PLP-dependent aspartate aminotransferase-like (Major domain)"/>
    <property type="match status" value="1"/>
</dbReference>
<dbReference type="EMBL" id="JACBZT010000001">
    <property type="protein sequence ID" value="NYJ06359.1"/>
    <property type="molecule type" value="Genomic_DNA"/>
</dbReference>
<reference evidence="6 7" key="1">
    <citation type="submission" date="2020-07" db="EMBL/GenBank/DDBJ databases">
        <title>Sequencing the genomes of 1000 actinobacteria strains.</title>
        <authorList>
            <person name="Klenk H.-P."/>
        </authorList>
    </citation>
    <scope>NUCLEOTIDE SEQUENCE [LARGE SCALE GENOMIC DNA]</scope>
    <source>
        <strain evidence="6 7">DSM 104001</strain>
    </source>
</reference>